<sequence>MMEYKVEARTYYTKMTTNANHIAESSQEEVQEIIDGYAADGWRLVSTDATSFGLAVYVYLYFERDR</sequence>
<dbReference type="Pfam" id="PF13783">
    <property type="entry name" value="DUF4177"/>
    <property type="match status" value="1"/>
</dbReference>
<dbReference type="InterPro" id="IPR025234">
    <property type="entry name" value="YjzH-like"/>
</dbReference>
<reference evidence="1 2" key="1">
    <citation type="submission" date="2016-11" db="EMBL/GenBank/DDBJ databases">
        <title>Study of marine rhodopsin-containing bacteria.</title>
        <authorList>
            <person name="Yoshizawa S."/>
            <person name="Kumagai Y."/>
            <person name="Kogure K."/>
        </authorList>
    </citation>
    <scope>NUCLEOTIDE SEQUENCE [LARGE SCALE GENOMIC DNA]</scope>
    <source>
        <strain evidence="1 2">SAORIC-28</strain>
    </source>
</reference>
<keyword evidence="2" id="KW-1185">Reference proteome</keyword>
<dbReference type="EMBL" id="MQWD01000001">
    <property type="protein sequence ID" value="PAP75435.1"/>
    <property type="molecule type" value="Genomic_DNA"/>
</dbReference>
<gene>
    <name evidence="1" type="ORF">BSZ37_02735</name>
</gene>
<organism evidence="1 2">
    <name type="scientific">Rubrivirga marina</name>
    <dbReference type="NCBI Taxonomy" id="1196024"/>
    <lineage>
        <taxon>Bacteria</taxon>
        <taxon>Pseudomonadati</taxon>
        <taxon>Rhodothermota</taxon>
        <taxon>Rhodothermia</taxon>
        <taxon>Rhodothermales</taxon>
        <taxon>Rubricoccaceae</taxon>
        <taxon>Rubrivirga</taxon>
    </lineage>
</organism>
<comment type="caution">
    <text evidence="1">The sequence shown here is derived from an EMBL/GenBank/DDBJ whole genome shotgun (WGS) entry which is preliminary data.</text>
</comment>
<evidence type="ECO:0000313" key="2">
    <source>
        <dbReference type="Proteomes" id="UP000216339"/>
    </source>
</evidence>
<protein>
    <submittedName>
        <fullName evidence="1">DUF4177 domain-containing protein</fullName>
    </submittedName>
</protein>
<proteinExistence type="predicted"/>
<dbReference type="AlphaFoldDB" id="A0A271IXJ4"/>
<evidence type="ECO:0000313" key="1">
    <source>
        <dbReference type="EMBL" id="PAP75435.1"/>
    </source>
</evidence>
<dbReference type="OrthoDB" id="1163786at2"/>
<accession>A0A271IXJ4</accession>
<name>A0A271IXJ4_9BACT</name>
<dbReference type="Proteomes" id="UP000216339">
    <property type="component" value="Unassembled WGS sequence"/>
</dbReference>